<reference evidence="2 3" key="1">
    <citation type="submission" date="2024-06" db="EMBL/GenBank/DDBJ databases">
        <title>The Natural Products Discovery Center: Release of the First 8490 Sequenced Strains for Exploring Actinobacteria Biosynthetic Diversity.</title>
        <authorList>
            <person name="Kalkreuter E."/>
            <person name="Kautsar S.A."/>
            <person name="Yang D."/>
            <person name="Bader C.D."/>
            <person name="Teijaro C.N."/>
            <person name="Fluegel L."/>
            <person name="Davis C.M."/>
            <person name="Simpson J.R."/>
            <person name="Lauterbach L."/>
            <person name="Steele A.D."/>
            <person name="Gui C."/>
            <person name="Meng S."/>
            <person name="Li G."/>
            <person name="Viehrig K."/>
            <person name="Ye F."/>
            <person name="Su P."/>
            <person name="Kiefer A.F."/>
            <person name="Nichols A."/>
            <person name="Cepeda A.J."/>
            <person name="Yan W."/>
            <person name="Fan B."/>
            <person name="Jiang Y."/>
            <person name="Adhikari A."/>
            <person name="Zheng C.-J."/>
            <person name="Schuster L."/>
            <person name="Cowan T.M."/>
            <person name="Smanski M.J."/>
            <person name="Chevrette M.G."/>
            <person name="De Carvalho L.P.S."/>
            <person name="Shen B."/>
        </authorList>
    </citation>
    <scope>NUCLEOTIDE SEQUENCE [LARGE SCALE GENOMIC DNA]</scope>
    <source>
        <strain evidence="2 3">NPDC050100</strain>
    </source>
</reference>
<evidence type="ECO:0000313" key="3">
    <source>
        <dbReference type="Proteomes" id="UP001551675"/>
    </source>
</evidence>
<feature type="transmembrane region" description="Helical" evidence="1">
    <location>
        <begin position="97"/>
        <end position="119"/>
    </location>
</feature>
<sequence length="184" mass="18907">MRARLPLRLARAAAFSAVCVGLGVFAHRFAGGAGPTPGALAFGGAAVMAASAVLAGRERSRETITGLLAGAQLFLHLLLSLGAAPDAVAVPPHTHRLGVDVGMLVAHLTATLITGWWLARGETALWSLLRRLGASALRLLVAGNLPPAPVVPLGGITAAVPVRRAGRLLRHAVVRRGPPVFPVF</sequence>
<evidence type="ECO:0000313" key="2">
    <source>
        <dbReference type="EMBL" id="MEV0973209.1"/>
    </source>
</evidence>
<accession>A0ABV3GNK4</accession>
<feature type="transmembrane region" description="Helical" evidence="1">
    <location>
        <begin position="36"/>
        <end position="55"/>
    </location>
</feature>
<feature type="transmembrane region" description="Helical" evidence="1">
    <location>
        <begin position="67"/>
        <end position="85"/>
    </location>
</feature>
<comment type="caution">
    <text evidence="2">The sequence shown here is derived from an EMBL/GenBank/DDBJ whole genome shotgun (WGS) entry which is preliminary data.</text>
</comment>
<keyword evidence="1" id="KW-0812">Transmembrane</keyword>
<proteinExistence type="predicted"/>
<keyword evidence="3" id="KW-1185">Reference proteome</keyword>
<evidence type="ECO:0000256" key="1">
    <source>
        <dbReference type="SAM" id="Phobius"/>
    </source>
</evidence>
<gene>
    <name evidence="2" type="ORF">AB0I59_31790</name>
</gene>
<dbReference type="EMBL" id="JBFALK010000020">
    <property type="protein sequence ID" value="MEV0973209.1"/>
    <property type="molecule type" value="Genomic_DNA"/>
</dbReference>
<keyword evidence="1" id="KW-0472">Membrane</keyword>
<name>A0ABV3GNK4_MICGL</name>
<keyword evidence="1" id="KW-1133">Transmembrane helix</keyword>
<protein>
    <submittedName>
        <fullName evidence="2">MFS transporter</fullName>
    </submittedName>
</protein>
<dbReference type="RefSeq" id="WP_061258847.1">
    <property type="nucleotide sequence ID" value="NZ_JBFALK010000020.1"/>
</dbReference>
<dbReference type="Proteomes" id="UP001551675">
    <property type="component" value="Unassembled WGS sequence"/>
</dbReference>
<organism evidence="2 3">
    <name type="scientific">Microtetraspora glauca</name>
    <dbReference type="NCBI Taxonomy" id="1996"/>
    <lineage>
        <taxon>Bacteria</taxon>
        <taxon>Bacillati</taxon>
        <taxon>Actinomycetota</taxon>
        <taxon>Actinomycetes</taxon>
        <taxon>Streptosporangiales</taxon>
        <taxon>Streptosporangiaceae</taxon>
        <taxon>Microtetraspora</taxon>
    </lineage>
</organism>